<protein>
    <recommendedName>
        <fullName evidence="3">F-box domain-containing protein</fullName>
    </recommendedName>
</protein>
<dbReference type="AlphaFoldDB" id="A0A8H6L7M2"/>
<evidence type="ECO:0000313" key="2">
    <source>
        <dbReference type="Proteomes" id="UP000578531"/>
    </source>
</evidence>
<sequence length="455" mass="51011">MMKVSGITANDLSRYKMVNNKSRYSGPEPQTLPLPPELVVRTLSYLDQASDKKNARLVSKGFAAAGLSSLTSTVYFSTSLIKIGYLSKDLQFSSPILEIAMHEVVSKYINTLVCGGTQLSASYLPLRDFQNWWATLGKSETSWPVQKIHSIYVSRYSQEKLVVSKGEDRNIFLTALERFEKLKCIVFTDAAANEQSQVLPQPTWPSAVPEGDLWGPSSPYHSFAMCIRSLSEMAIKLHELSIEGGQNAISCCIFSRASSKDYNHLLNVFASLRKISISVNTHQDAYPLCFAGLGRLLTHATLLQSLDLKCTGRRRQSRLILSRVFQSATWPCLKHIGLHGFIMHTDVELITFLERHRATIDSVALRSMFLHQKELNSREDSPCEAWKHFFGKLRQRSIKFQNLDLFQVQDCSNPFEVHPDLAVRANGGKTVLQYLRDGGPNPLTIDTISEADVCG</sequence>
<reference evidence="1 2" key="1">
    <citation type="journal article" date="2020" name="Genomics">
        <title>Complete, high-quality genomes from long-read metagenomic sequencing of two wolf lichen thalli reveals enigmatic genome architecture.</title>
        <authorList>
            <person name="McKenzie S.K."/>
            <person name="Walston R.F."/>
            <person name="Allen J.L."/>
        </authorList>
    </citation>
    <scope>NUCLEOTIDE SEQUENCE [LARGE SCALE GENOMIC DNA]</scope>
    <source>
        <strain evidence="1">WasteWater2</strain>
    </source>
</reference>
<evidence type="ECO:0000313" key="1">
    <source>
        <dbReference type="EMBL" id="KAF6238545.1"/>
    </source>
</evidence>
<dbReference type="GeneID" id="59284719"/>
<proteinExistence type="predicted"/>
<keyword evidence="2" id="KW-1185">Reference proteome</keyword>
<gene>
    <name evidence="1" type="ORF">HO173_003050</name>
</gene>
<dbReference type="EMBL" id="JACCJC010000008">
    <property type="protein sequence ID" value="KAF6238545.1"/>
    <property type="molecule type" value="Genomic_DNA"/>
</dbReference>
<dbReference type="RefSeq" id="XP_037167844.1">
    <property type="nucleotide sequence ID" value="XM_037304979.1"/>
</dbReference>
<organism evidence="1 2">
    <name type="scientific">Letharia columbiana</name>
    <dbReference type="NCBI Taxonomy" id="112416"/>
    <lineage>
        <taxon>Eukaryota</taxon>
        <taxon>Fungi</taxon>
        <taxon>Dikarya</taxon>
        <taxon>Ascomycota</taxon>
        <taxon>Pezizomycotina</taxon>
        <taxon>Lecanoromycetes</taxon>
        <taxon>OSLEUM clade</taxon>
        <taxon>Lecanoromycetidae</taxon>
        <taxon>Lecanorales</taxon>
        <taxon>Lecanorineae</taxon>
        <taxon>Parmeliaceae</taxon>
        <taxon>Letharia</taxon>
    </lineage>
</organism>
<accession>A0A8H6L7M2</accession>
<comment type="caution">
    <text evidence="1">The sequence shown here is derived from an EMBL/GenBank/DDBJ whole genome shotgun (WGS) entry which is preliminary data.</text>
</comment>
<dbReference type="OrthoDB" id="5422579at2759"/>
<dbReference type="Proteomes" id="UP000578531">
    <property type="component" value="Unassembled WGS sequence"/>
</dbReference>
<name>A0A8H6L7M2_9LECA</name>
<evidence type="ECO:0008006" key="3">
    <source>
        <dbReference type="Google" id="ProtNLM"/>
    </source>
</evidence>